<comment type="caution">
    <text evidence="1">The sequence shown here is derived from an EMBL/GenBank/DDBJ whole genome shotgun (WGS) entry which is preliminary data.</text>
</comment>
<evidence type="ECO:0000313" key="2">
    <source>
        <dbReference type="Proteomes" id="UP000029846"/>
    </source>
</evidence>
<accession>A0A099EYJ5</accession>
<name>A0A099EYJ5_9RHOB</name>
<protein>
    <submittedName>
        <fullName evidence="1">Uncharacterized protein</fullName>
    </submittedName>
</protein>
<organism evidence="1 2">
    <name type="scientific">Paracoccus halophilus</name>
    <dbReference type="NCBI Taxonomy" id="376733"/>
    <lineage>
        <taxon>Bacteria</taxon>
        <taxon>Pseudomonadati</taxon>
        <taxon>Pseudomonadota</taxon>
        <taxon>Alphaproteobacteria</taxon>
        <taxon>Rhodobacterales</taxon>
        <taxon>Paracoccaceae</taxon>
        <taxon>Paracoccus</taxon>
    </lineage>
</organism>
<reference evidence="1 2" key="2">
    <citation type="submission" date="2014-10" db="EMBL/GenBank/DDBJ databases">
        <title>Paracoccus sanguinis sp. nov., isolated from clinical specimens of New York State patients.</title>
        <authorList>
            <person name="Mingle L.A."/>
            <person name="Cole J.A."/>
            <person name="Lapierre P."/>
            <person name="Musser K.A."/>
        </authorList>
    </citation>
    <scope>NUCLEOTIDE SEQUENCE [LARGE SCALE GENOMIC DNA]</scope>
    <source>
        <strain evidence="1 2">JCM 14014</strain>
    </source>
</reference>
<dbReference type="AlphaFoldDB" id="A0A099EYJ5"/>
<dbReference type="Proteomes" id="UP000029846">
    <property type="component" value="Unassembled WGS sequence"/>
</dbReference>
<gene>
    <name evidence="1" type="ORF">IT41_15520</name>
</gene>
<evidence type="ECO:0000313" key="1">
    <source>
        <dbReference type="EMBL" id="KGJ03023.1"/>
    </source>
</evidence>
<dbReference type="EMBL" id="JRKN01000027">
    <property type="protein sequence ID" value="KGJ03023.1"/>
    <property type="molecule type" value="Genomic_DNA"/>
</dbReference>
<sequence length="136" mass="14212">MHLEVVKGQQGFAVLGQASHATPVFGGIFFPEGLNGRQRGGAGFGMGGLPQVAGNGRLNGFGKAIEHVCHFVKPAALMTGARKDLVECLPEAQTAIADSQPGRHGAIADLVPGDLNWPDPGLDQPLRPGVMGRLRR</sequence>
<reference evidence="1 2" key="1">
    <citation type="submission" date="2014-09" db="EMBL/GenBank/DDBJ databases">
        <authorList>
            <person name="McGinnis J.M."/>
            <person name="Wolfgang W.J."/>
        </authorList>
    </citation>
    <scope>NUCLEOTIDE SEQUENCE [LARGE SCALE GENOMIC DNA]</scope>
    <source>
        <strain evidence="1 2">JCM 14014</strain>
    </source>
</reference>
<proteinExistence type="predicted"/>
<keyword evidence="2" id="KW-1185">Reference proteome</keyword>